<protein>
    <submittedName>
        <fullName evidence="1">Uncharacterized protein</fullName>
    </submittedName>
</protein>
<dbReference type="Proteomes" id="UP000799755">
    <property type="component" value="Unassembled WGS sequence"/>
</dbReference>
<keyword evidence="2" id="KW-1185">Reference proteome</keyword>
<organism evidence="1 2">
    <name type="scientific">Lindgomyces ingoldianus</name>
    <dbReference type="NCBI Taxonomy" id="673940"/>
    <lineage>
        <taxon>Eukaryota</taxon>
        <taxon>Fungi</taxon>
        <taxon>Dikarya</taxon>
        <taxon>Ascomycota</taxon>
        <taxon>Pezizomycotina</taxon>
        <taxon>Dothideomycetes</taxon>
        <taxon>Pleosporomycetidae</taxon>
        <taxon>Pleosporales</taxon>
        <taxon>Lindgomycetaceae</taxon>
        <taxon>Lindgomyces</taxon>
    </lineage>
</organism>
<sequence length="285" mass="30760">MSNLDFQWIFPSAPPNITSSLNFTAQNATANTGVFGKLPVYVNDAIRLEWNDSTSSDQTANVQYECGINPNGSRSHIGVGQSFNGRPPFTWTFEFLSSPSPSPTPSPSANSSLVPSSGLAEDICVFLHYNHTLGTFYLTTAFSILNTTRQGQPYLYTIDTPFGSPKTAPSVQTADSKHGHSNLAAILGSVLGCLALLVIVIAFVFWRRRSTRRNGVGKGLVRDDTQVELERVGSMATTMPPAYEERMREGDTEESGNAAGGERRAKSAAKSAAKPVDFENGLKKS</sequence>
<proteinExistence type="predicted"/>
<comment type="caution">
    <text evidence="1">The sequence shown here is derived from an EMBL/GenBank/DDBJ whole genome shotgun (WGS) entry which is preliminary data.</text>
</comment>
<evidence type="ECO:0000313" key="2">
    <source>
        <dbReference type="Proteomes" id="UP000799755"/>
    </source>
</evidence>
<dbReference type="EMBL" id="MU003504">
    <property type="protein sequence ID" value="KAF2471498.1"/>
    <property type="molecule type" value="Genomic_DNA"/>
</dbReference>
<accession>A0ACB6QWU6</accession>
<name>A0ACB6QWU6_9PLEO</name>
<gene>
    <name evidence="1" type="ORF">BDR25DRAFT_342253</name>
</gene>
<evidence type="ECO:0000313" key="1">
    <source>
        <dbReference type="EMBL" id="KAF2471498.1"/>
    </source>
</evidence>
<reference evidence="1" key="1">
    <citation type="journal article" date="2020" name="Stud. Mycol.">
        <title>101 Dothideomycetes genomes: a test case for predicting lifestyles and emergence of pathogens.</title>
        <authorList>
            <person name="Haridas S."/>
            <person name="Albert R."/>
            <person name="Binder M."/>
            <person name="Bloem J."/>
            <person name="Labutti K."/>
            <person name="Salamov A."/>
            <person name="Andreopoulos B."/>
            <person name="Baker S."/>
            <person name="Barry K."/>
            <person name="Bills G."/>
            <person name="Bluhm B."/>
            <person name="Cannon C."/>
            <person name="Castanera R."/>
            <person name="Culley D."/>
            <person name="Daum C."/>
            <person name="Ezra D."/>
            <person name="Gonzalez J."/>
            <person name="Henrissat B."/>
            <person name="Kuo A."/>
            <person name="Liang C."/>
            <person name="Lipzen A."/>
            <person name="Lutzoni F."/>
            <person name="Magnuson J."/>
            <person name="Mondo S."/>
            <person name="Nolan M."/>
            <person name="Ohm R."/>
            <person name="Pangilinan J."/>
            <person name="Park H.-J."/>
            <person name="Ramirez L."/>
            <person name="Alfaro M."/>
            <person name="Sun H."/>
            <person name="Tritt A."/>
            <person name="Yoshinaga Y."/>
            <person name="Zwiers L.-H."/>
            <person name="Turgeon B."/>
            <person name="Goodwin S."/>
            <person name="Spatafora J."/>
            <person name="Crous P."/>
            <person name="Grigoriev I."/>
        </authorList>
    </citation>
    <scope>NUCLEOTIDE SEQUENCE</scope>
    <source>
        <strain evidence="1">ATCC 200398</strain>
    </source>
</reference>